<dbReference type="InterPro" id="IPR052202">
    <property type="entry name" value="Yeast_MetPath_Reg"/>
</dbReference>
<evidence type="ECO:0000256" key="6">
    <source>
        <dbReference type="ARBA" id="ARBA00023163"/>
    </source>
</evidence>
<dbReference type="GO" id="GO:0005634">
    <property type="term" value="C:nucleus"/>
    <property type="evidence" value="ECO:0007669"/>
    <property type="project" value="UniProtKB-SubCell"/>
</dbReference>
<dbReference type="Pfam" id="PF00172">
    <property type="entry name" value="Zn_clus"/>
    <property type="match status" value="1"/>
</dbReference>
<evidence type="ECO:0000256" key="8">
    <source>
        <dbReference type="SAM" id="MobiDB-lite"/>
    </source>
</evidence>
<evidence type="ECO:0000256" key="4">
    <source>
        <dbReference type="ARBA" id="ARBA00023015"/>
    </source>
</evidence>
<proteinExistence type="predicted"/>
<keyword evidence="7" id="KW-0539">Nucleus</keyword>
<comment type="caution">
    <text evidence="10">The sequence shown here is derived from an EMBL/GenBank/DDBJ whole genome shotgun (WGS) entry which is preliminary data.</text>
</comment>
<evidence type="ECO:0000256" key="3">
    <source>
        <dbReference type="ARBA" id="ARBA00022833"/>
    </source>
</evidence>
<reference evidence="11" key="1">
    <citation type="journal article" date="2017" name="bioRxiv">
        <title>Conservation of a gene cluster reveals novel cercosporin biosynthetic mechanisms and extends production to the genus Colletotrichum.</title>
        <authorList>
            <person name="de Jonge R."/>
            <person name="Ebert M.K."/>
            <person name="Huitt-Roehl C.R."/>
            <person name="Pal P."/>
            <person name="Suttle J.C."/>
            <person name="Spanner R.E."/>
            <person name="Neubauer J.D."/>
            <person name="Jurick W.M.II."/>
            <person name="Stott K.A."/>
            <person name="Secor G.A."/>
            <person name="Thomma B.P.H.J."/>
            <person name="Van de Peer Y."/>
            <person name="Townsend C.A."/>
            <person name="Bolton M.D."/>
        </authorList>
    </citation>
    <scope>NUCLEOTIDE SEQUENCE [LARGE SCALE GENOMIC DNA]</scope>
    <source>
        <strain evidence="11">CBS538.71</strain>
    </source>
</reference>
<accession>A0A2S6BVV1</accession>
<dbReference type="InterPro" id="IPR001138">
    <property type="entry name" value="Zn2Cys6_DnaBD"/>
</dbReference>
<comment type="subcellular location">
    <subcellularLocation>
        <location evidence="1">Nucleus</location>
    </subcellularLocation>
</comment>
<keyword evidence="11" id="KW-1185">Reference proteome</keyword>
<keyword evidence="5" id="KW-0238">DNA-binding</keyword>
<dbReference type="AlphaFoldDB" id="A0A2S6BVV1"/>
<sequence>MMKRDGLDKDGQSEKVKKTLRGRAEKACVRCRAKKRTCDGGNPCQRCKESHSACYFSDWHYTVPYPREYVEYLEEQQEQLSNGLMTLYSILKESNIQTVPALPDKPEAQDLLAALKGLKLDTRSQSVSSSQRQDGSHMQMNEVPMARQPDYRQESAPVPLHHHPATSPLPPASLFMPQLAPPGMSSNITSHASNPTPAQYAPPYRPFDAPHPLPAHVLSPHYLSSQTMRHDFLPHGENSAMRMSESWQPSPSSLTPSSNTPLDNRSHNPTPLASTPGLFADGQHEGMYMQHYAHQHLSQPWAWDAAAMHAGPTSNSHYDPRVLSPEAIEARGDVGAPHESQAPCQHG</sequence>
<dbReference type="GO" id="GO:0000981">
    <property type="term" value="F:DNA-binding transcription factor activity, RNA polymerase II-specific"/>
    <property type="evidence" value="ECO:0007669"/>
    <property type="project" value="InterPro"/>
</dbReference>
<name>A0A2S6BVV1_9PEZI</name>
<dbReference type="STRING" id="357750.A0A2S6BVV1"/>
<dbReference type="PANTHER" id="PTHR47782:SF12">
    <property type="entry name" value="ZN(II)2CYS6 TRANSCRIPTION FACTOR (EUROFUNG)"/>
    <property type="match status" value="1"/>
</dbReference>
<feature type="domain" description="Zn(2)-C6 fungal-type" evidence="9">
    <location>
        <begin position="27"/>
        <end position="56"/>
    </location>
</feature>
<dbReference type="SMART" id="SM00066">
    <property type="entry name" value="GAL4"/>
    <property type="match status" value="1"/>
</dbReference>
<evidence type="ECO:0000259" key="9">
    <source>
        <dbReference type="PROSITE" id="PS50048"/>
    </source>
</evidence>
<evidence type="ECO:0000313" key="10">
    <source>
        <dbReference type="EMBL" id="PPJ51593.1"/>
    </source>
</evidence>
<feature type="compositionally biased region" description="Low complexity" evidence="8">
    <location>
        <begin position="249"/>
        <end position="262"/>
    </location>
</feature>
<protein>
    <recommendedName>
        <fullName evidence="9">Zn(2)-C6 fungal-type domain-containing protein</fullName>
    </recommendedName>
</protein>
<feature type="region of interest" description="Disordered" evidence="8">
    <location>
        <begin position="239"/>
        <end position="281"/>
    </location>
</feature>
<organism evidence="10 11">
    <name type="scientific">Cercospora berteroae</name>
    <dbReference type="NCBI Taxonomy" id="357750"/>
    <lineage>
        <taxon>Eukaryota</taxon>
        <taxon>Fungi</taxon>
        <taxon>Dikarya</taxon>
        <taxon>Ascomycota</taxon>
        <taxon>Pezizomycotina</taxon>
        <taxon>Dothideomycetes</taxon>
        <taxon>Dothideomycetidae</taxon>
        <taxon>Mycosphaerellales</taxon>
        <taxon>Mycosphaerellaceae</taxon>
        <taxon>Cercospora</taxon>
    </lineage>
</organism>
<dbReference type="CDD" id="cd00067">
    <property type="entry name" value="GAL4"/>
    <property type="match status" value="1"/>
</dbReference>
<keyword evidence="6" id="KW-0804">Transcription</keyword>
<dbReference type="InterPro" id="IPR036864">
    <property type="entry name" value="Zn2-C6_fun-type_DNA-bd_sf"/>
</dbReference>
<keyword evidence="2" id="KW-0479">Metal-binding</keyword>
<dbReference type="Gene3D" id="4.10.240.10">
    <property type="entry name" value="Zn(2)-C6 fungal-type DNA-binding domain"/>
    <property type="match status" value="1"/>
</dbReference>
<dbReference type="PROSITE" id="PS00463">
    <property type="entry name" value="ZN2_CY6_FUNGAL_1"/>
    <property type="match status" value="1"/>
</dbReference>
<evidence type="ECO:0000256" key="7">
    <source>
        <dbReference type="ARBA" id="ARBA00023242"/>
    </source>
</evidence>
<dbReference type="GO" id="GO:0043565">
    <property type="term" value="F:sequence-specific DNA binding"/>
    <property type="evidence" value="ECO:0007669"/>
    <property type="project" value="TreeGrafter"/>
</dbReference>
<dbReference type="EMBL" id="PNEN01001747">
    <property type="protein sequence ID" value="PPJ51593.1"/>
    <property type="molecule type" value="Genomic_DNA"/>
</dbReference>
<evidence type="ECO:0000313" key="11">
    <source>
        <dbReference type="Proteomes" id="UP000237631"/>
    </source>
</evidence>
<dbReference type="OrthoDB" id="3641289at2759"/>
<evidence type="ECO:0000256" key="5">
    <source>
        <dbReference type="ARBA" id="ARBA00023125"/>
    </source>
</evidence>
<dbReference type="PANTHER" id="PTHR47782">
    <property type="entry name" value="ZN(II)2CYS6 TRANSCRIPTION FACTOR (EUROFUNG)-RELATED"/>
    <property type="match status" value="1"/>
</dbReference>
<dbReference type="GO" id="GO:0008270">
    <property type="term" value="F:zinc ion binding"/>
    <property type="evidence" value="ECO:0007669"/>
    <property type="project" value="InterPro"/>
</dbReference>
<dbReference type="PROSITE" id="PS50048">
    <property type="entry name" value="ZN2_CY6_FUNGAL_2"/>
    <property type="match status" value="1"/>
</dbReference>
<evidence type="ECO:0000256" key="1">
    <source>
        <dbReference type="ARBA" id="ARBA00004123"/>
    </source>
</evidence>
<dbReference type="Proteomes" id="UP000237631">
    <property type="component" value="Unassembled WGS sequence"/>
</dbReference>
<keyword evidence="4" id="KW-0805">Transcription regulation</keyword>
<gene>
    <name evidence="10" type="ORF">CBER1_08473</name>
</gene>
<evidence type="ECO:0000256" key="2">
    <source>
        <dbReference type="ARBA" id="ARBA00022723"/>
    </source>
</evidence>
<dbReference type="SUPFAM" id="SSF57701">
    <property type="entry name" value="Zn2/Cys6 DNA-binding domain"/>
    <property type="match status" value="1"/>
</dbReference>
<keyword evidence="3" id="KW-0862">Zinc</keyword>
<dbReference type="GO" id="GO:0045944">
    <property type="term" value="P:positive regulation of transcription by RNA polymerase II"/>
    <property type="evidence" value="ECO:0007669"/>
    <property type="project" value="TreeGrafter"/>
</dbReference>